<sequence>MTVCGGGAVTQTSTTWLTQDAYNRLKAELDHLTTKGRAEIVEKIDAARQEGDLKENGGYHAAREEQAKQEARIVQLTELLRHASVGEAPADDGIIESGMVVTAKIAGKQRTFLLGSREAAPGLGVEVYSESSPLGAALIGKKSGETVSYEAPNGAQITVEISEVKPFKG</sequence>
<dbReference type="PROSITE" id="PS00829">
    <property type="entry name" value="GREAB_1"/>
    <property type="match status" value="1"/>
</dbReference>
<dbReference type="RefSeq" id="WP_143419536.1">
    <property type="nucleotide sequence ID" value="NZ_VJXR01000066.1"/>
</dbReference>
<dbReference type="GO" id="GO:0032784">
    <property type="term" value="P:regulation of DNA-templated transcription elongation"/>
    <property type="evidence" value="ECO:0007669"/>
    <property type="project" value="UniProtKB-UniRule"/>
</dbReference>
<keyword evidence="11" id="KW-0648">Protein biosynthesis</keyword>
<evidence type="ECO:0000256" key="4">
    <source>
        <dbReference type="ARBA" id="ARBA00023125"/>
    </source>
</evidence>
<evidence type="ECO:0000256" key="3">
    <source>
        <dbReference type="ARBA" id="ARBA00023015"/>
    </source>
</evidence>
<dbReference type="AlphaFoldDB" id="A0A552WLX8"/>
<dbReference type="PIRSF" id="PIRSF006092">
    <property type="entry name" value="GreA_GreB"/>
    <property type="match status" value="1"/>
</dbReference>
<dbReference type="Gene3D" id="1.10.287.180">
    <property type="entry name" value="Transcription elongation factor, GreA/GreB, N-terminal domain"/>
    <property type="match status" value="1"/>
</dbReference>
<dbReference type="GO" id="GO:0003746">
    <property type="term" value="F:translation elongation factor activity"/>
    <property type="evidence" value="ECO:0007669"/>
    <property type="project" value="UniProtKB-KW"/>
</dbReference>
<dbReference type="EMBL" id="VJXR01000066">
    <property type="protein sequence ID" value="TRW43775.1"/>
    <property type="molecule type" value="Genomic_DNA"/>
</dbReference>
<dbReference type="SUPFAM" id="SSF54534">
    <property type="entry name" value="FKBP-like"/>
    <property type="match status" value="1"/>
</dbReference>
<dbReference type="Pfam" id="PF03449">
    <property type="entry name" value="GreA_GreB_N"/>
    <property type="match status" value="1"/>
</dbReference>
<comment type="caution">
    <text evidence="11">The sequence shown here is derived from an EMBL/GenBank/DDBJ whole genome shotgun (WGS) entry which is preliminary data.</text>
</comment>
<keyword evidence="5 8" id="KW-0804">Transcription</keyword>
<protein>
    <recommendedName>
        <fullName evidence="2 8">Transcription elongation factor GreA</fullName>
    </recommendedName>
    <alternativeName>
        <fullName evidence="7 8">Transcript cleavage factor GreA</fullName>
    </alternativeName>
</protein>
<evidence type="ECO:0000256" key="1">
    <source>
        <dbReference type="ARBA" id="ARBA00008213"/>
    </source>
</evidence>
<dbReference type="Pfam" id="PF01272">
    <property type="entry name" value="GreA_GreB"/>
    <property type="match status" value="1"/>
</dbReference>
<evidence type="ECO:0000259" key="9">
    <source>
        <dbReference type="Pfam" id="PF01272"/>
    </source>
</evidence>
<dbReference type="SUPFAM" id="SSF46557">
    <property type="entry name" value="GreA transcript cleavage protein, N-terminal domain"/>
    <property type="match status" value="1"/>
</dbReference>
<organism evidence="11 12">
    <name type="scientific">Georgenia yuyongxinii</name>
    <dbReference type="NCBI Taxonomy" id="2589797"/>
    <lineage>
        <taxon>Bacteria</taxon>
        <taxon>Bacillati</taxon>
        <taxon>Actinomycetota</taxon>
        <taxon>Actinomycetes</taxon>
        <taxon>Micrococcales</taxon>
        <taxon>Bogoriellaceae</taxon>
        <taxon>Georgenia</taxon>
    </lineage>
</organism>
<keyword evidence="3 8" id="KW-0805">Transcription regulation</keyword>
<comment type="similarity">
    <text evidence="1 8">Belongs to the GreA/GreB family.</text>
</comment>
<feature type="domain" description="Transcription elongation factor GreA/GreB N-terminal" evidence="10">
    <location>
        <begin position="16"/>
        <end position="85"/>
    </location>
</feature>
<evidence type="ECO:0000259" key="10">
    <source>
        <dbReference type="Pfam" id="PF03449"/>
    </source>
</evidence>
<dbReference type="GO" id="GO:0003677">
    <property type="term" value="F:DNA binding"/>
    <property type="evidence" value="ECO:0007669"/>
    <property type="project" value="UniProtKB-UniRule"/>
</dbReference>
<dbReference type="Gene3D" id="3.10.50.30">
    <property type="entry name" value="Transcription elongation factor, GreA/GreB, C-terminal domain"/>
    <property type="match status" value="1"/>
</dbReference>
<dbReference type="GO" id="GO:0006354">
    <property type="term" value="P:DNA-templated transcription elongation"/>
    <property type="evidence" value="ECO:0007669"/>
    <property type="project" value="TreeGrafter"/>
</dbReference>
<evidence type="ECO:0000313" key="12">
    <source>
        <dbReference type="Proteomes" id="UP000318693"/>
    </source>
</evidence>
<dbReference type="NCBIfam" id="NF001262">
    <property type="entry name" value="PRK00226.1-3"/>
    <property type="match status" value="1"/>
</dbReference>
<evidence type="ECO:0000313" key="11">
    <source>
        <dbReference type="EMBL" id="TRW43775.1"/>
    </source>
</evidence>
<dbReference type="InterPro" id="IPR036805">
    <property type="entry name" value="Tscrpt_elong_fac_GreA/B_N_sf"/>
</dbReference>
<evidence type="ECO:0000256" key="2">
    <source>
        <dbReference type="ARBA" id="ARBA00013729"/>
    </source>
</evidence>
<dbReference type="HAMAP" id="MF_00105">
    <property type="entry name" value="GreA_GreB"/>
    <property type="match status" value="1"/>
</dbReference>
<evidence type="ECO:0000256" key="7">
    <source>
        <dbReference type="ARBA" id="ARBA00030776"/>
    </source>
</evidence>
<proteinExistence type="inferred from homology"/>
<dbReference type="InterPro" id="IPR022691">
    <property type="entry name" value="Tscrpt_elong_fac_GreA/B_N"/>
</dbReference>
<dbReference type="InterPro" id="IPR018151">
    <property type="entry name" value="TF_GreA/GreB_CS"/>
</dbReference>
<dbReference type="InterPro" id="IPR036953">
    <property type="entry name" value="GreA/GreB_C_sf"/>
</dbReference>
<dbReference type="GO" id="GO:0070063">
    <property type="term" value="F:RNA polymerase binding"/>
    <property type="evidence" value="ECO:0007669"/>
    <property type="project" value="InterPro"/>
</dbReference>
<dbReference type="FunFam" id="1.10.287.180:FF:000001">
    <property type="entry name" value="Transcription elongation factor GreA"/>
    <property type="match status" value="1"/>
</dbReference>
<keyword evidence="11" id="KW-0251">Elongation factor</keyword>
<comment type="function">
    <text evidence="6 8">Necessary for efficient RNA polymerase transcription elongation past template-encoded arresting sites. The arresting sites in DNA have the property of trapping a certain fraction of elongating RNA polymerases that pass through, resulting in locked ternary complexes. Cleavage of the nascent transcript by cleavage factors such as GreA or GreB allows the resumption of elongation from the new 3'terminus. GreA releases sequences of 2 to 3 nucleotides.</text>
</comment>
<feature type="domain" description="Transcription elongation factor GreA/GreB C-terminal" evidence="9">
    <location>
        <begin position="93"/>
        <end position="165"/>
    </location>
</feature>
<dbReference type="Proteomes" id="UP000318693">
    <property type="component" value="Unassembled WGS sequence"/>
</dbReference>
<keyword evidence="4 8" id="KW-0238">DNA-binding</keyword>
<dbReference type="InterPro" id="IPR028624">
    <property type="entry name" value="Tscrpt_elong_fac_GreA/B"/>
</dbReference>
<evidence type="ECO:0000256" key="6">
    <source>
        <dbReference type="ARBA" id="ARBA00024916"/>
    </source>
</evidence>
<accession>A0A552WLX8</accession>
<dbReference type="InterPro" id="IPR001437">
    <property type="entry name" value="Tscrpt_elong_fac_GreA/B_C"/>
</dbReference>
<evidence type="ECO:0000256" key="5">
    <source>
        <dbReference type="ARBA" id="ARBA00023163"/>
    </source>
</evidence>
<dbReference type="InterPro" id="IPR023459">
    <property type="entry name" value="Tscrpt_elong_fac_GreA/B_fam"/>
</dbReference>
<keyword evidence="12" id="KW-1185">Reference proteome</keyword>
<evidence type="ECO:0000256" key="8">
    <source>
        <dbReference type="HAMAP-Rule" id="MF_00105"/>
    </source>
</evidence>
<dbReference type="PANTHER" id="PTHR30437:SF4">
    <property type="entry name" value="TRANSCRIPTION ELONGATION FACTOR GREA"/>
    <property type="match status" value="1"/>
</dbReference>
<dbReference type="PROSITE" id="PS00830">
    <property type="entry name" value="GREAB_2"/>
    <property type="match status" value="1"/>
</dbReference>
<dbReference type="PANTHER" id="PTHR30437">
    <property type="entry name" value="TRANSCRIPTION ELONGATION FACTOR GREA"/>
    <property type="match status" value="1"/>
</dbReference>
<name>A0A552WLX8_9MICO</name>
<reference evidence="11 12" key="1">
    <citation type="submission" date="2019-07" db="EMBL/GenBank/DDBJ databases">
        <title>Georgenia wutianyii sp. nov. and Georgenia *** sp. nov. isolated from plateau pika (Ochotona curzoniae) in the Qinghai-Tibet plateau of China.</title>
        <authorList>
            <person name="Tian Z."/>
        </authorList>
    </citation>
    <scope>NUCLEOTIDE SEQUENCE [LARGE SCALE GENOMIC DNA]</scope>
    <source>
        <strain evidence="11 12">Z446</strain>
    </source>
</reference>
<gene>
    <name evidence="8 11" type="primary">greA</name>
    <name evidence="11" type="ORF">FJ693_16395</name>
</gene>